<organism evidence="2 3">
    <name type="scientific">Sistotremastrum suecicum HHB10207 ss-3</name>
    <dbReference type="NCBI Taxonomy" id="1314776"/>
    <lineage>
        <taxon>Eukaryota</taxon>
        <taxon>Fungi</taxon>
        <taxon>Dikarya</taxon>
        <taxon>Basidiomycota</taxon>
        <taxon>Agaricomycotina</taxon>
        <taxon>Agaricomycetes</taxon>
        <taxon>Sistotremastrales</taxon>
        <taxon>Sistotremastraceae</taxon>
        <taxon>Sistotremastrum</taxon>
    </lineage>
</organism>
<dbReference type="EMBL" id="KV428135">
    <property type="protein sequence ID" value="KZT35586.1"/>
    <property type="molecule type" value="Genomic_DNA"/>
</dbReference>
<accession>A0A166AR02</accession>
<name>A0A166AR02_9AGAM</name>
<evidence type="ECO:0000313" key="2">
    <source>
        <dbReference type="EMBL" id="KZT35586.1"/>
    </source>
</evidence>
<dbReference type="Proteomes" id="UP000076798">
    <property type="component" value="Unassembled WGS sequence"/>
</dbReference>
<evidence type="ECO:0000256" key="1">
    <source>
        <dbReference type="SAM" id="MobiDB-lite"/>
    </source>
</evidence>
<evidence type="ECO:0000313" key="3">
    <source>
        <dbReference type="Proteomes" id="UP000076798"/>
    </source>
</evidence>
<protein>
    <submittedName>
        <fullName evidence="2">Uncharacterized protein</fullName>
    </submittedName>
</protein>
<proteinExistence type="predicted"/>
<feature type="compositionally biased region" description="Low complexity" evidence="1">
    <location>
        <begin position="104"/>
        <end position="116"/>
    </location>
</feature>
<keyword evidence="3" id="KW-1185">Reference proteome</keyword>
<sequence length="116" mass="12288">MRRRQFACLPCQVTANDAVGGRNSRAEGEISVAVASLATPDVPQYHPVFSAGCSHGQAGSMRWRQFACLPYRVTDNGAGRGSRGSDGAERVPATEAPGPRSPPHRSSSSSESCNER</sequence>
<reference evidence="2 3" key="1">
    <citation type="journal article" date="2016" name="Mol. Biol. Evol.">
        <title>Comparative Genomics of Early-Diverging Mushroom-Forming Fungi Provides Insights into the Origins of Lignocellulose Decay Capabilities.</title>
        <authorList>
            <person name="Nagy L.G."/>
            <person name="Riley R."/>
            <person name="Tritt A."/>
            <person name="Adam C."/>
            <person name="Daum C."/>
            <person name="Floudas D."/>
            <person name="Sun H."/>
            <person name="Yadav J.S."/>
            <person name="Pangilinan J."/>
            <person name="Larsson K.H."/>
            <person name="Matsuura K."/>
            <person name="Barry K."/>
            <person name="Labutti K."/>
            <person name="Kuo R."/>
            <person name="Ohm R.A."/>
            <person name="Bhattacharya S.S."/>
            <person name="Shirouzu T."/>
            <person name="Yoshinaga Y."/>
            <person name="Martin F.M."/>
            <person name="Grigoriev I.V."/>
            <person name="Hibbett D.S."/>
        </authorList>
    </citation>
    <scope>NUCLEOTIDE SEQUENCE [LARGE SCALE GENOMIC DNA]</scope>
    <source>
        <strain evidence="2 3">HHB10207 ss-3</strain>
    </source>
</reference>
<gene>
    <name evidence="2" type="ORF">SISSUDRAFT_158302</name>
</gene>
<feature type="region of interest" description="Disordered" evidence="1">
    <location>
        <begin position="74"/>
        <end position="116"/>
    </location>
</feature>
<dbReference type="AlphaFoldDB" id="A0A166AR02"/>